<reference evidence="2" key="1">
    <citation type="submission" date="2023-06" db="EMBL/GenBank/DDBJ databases">
        <title>Genome-scale phylogeny and comparative genomics of the fungal order Sordariales.</title>
        <authorList>
            <consortium name="Lawrence Berkeley National Laboratory"/>
            <person name="Hensen N."/>
            <person name="Bonometti L."/>
            <person name="Westerberg I."/>
            <person name="Brannstrom I.O."/>
            <person name="Guillou S."/>
            <person name="Cros-Aarteil S."/>
            <person name="Calhoun S."/>
            <person name="Haridas S."/>
            <person name="Kuo A."/>
            <person name="Mondo S."/>
            <person name="Pangilinan J."/>
            <person name="Riley R."/>
            <person name="LaButti K."/>
            <person name="Andreopoulos B."/>
            <person name="Lipzen A."/>
            <person name="Chen C."/>
            <person name="Yanf M."/>
            <person name="Daum C."/>
            <person name="Ng V."/>
            <person name="Clum A."/>
            <person name="Steindorff A."/>
            <person name="Ohm R."/>
            <person name="Martin F."/>
            <person name="Silar P."/>
            <person name="Natvig D."/>
            <person name="Lalanne C."/>
            <person name="Gautier V."/>
            <person name="Ament-velasquez S.L."/>
            <person name="Kruys A."/>
            <person name="Hutchinson M.I."/>
            <person name="Powell A.J."/>
            <person name="Barry K."/>
            <person name="Miller A.N."/>
            <person name="Grigoriev I.V."/>
            <person name="Debuchy R."/>
            <person name="Gladieux P."/>
            <person name="Thoren M.H."/>
            <person name="Johannesson H."/>
        </authorList>
    </citation>
    <scope>NUCLEOTIDE SEQUENCE</scope>
    <source>
        <strain evidence="2">SMH3187-1</strain>
    </source>
</reference>
<dbReference type="EMBL" id="JAUKUD010000003">
    <property type="protein sequence ID" value="KAK0749046.1"/>
    <property type="molecule type" value="Genomic_DNA"/>
</dbReference>
<dbReference type="AlphaFoldDB" id="A0AA40F0X8"/>
<keyword evidence="3" id="KW-1185">Reference proteome</keyword>
<accession>A0AA40F0X8</accession>
<sequence length="254" mass="28200">MPLRPDARATVWAQHSLTSAPACTPFSLGRQTKKSHETQPPISPSWICVTPTGWPPAHQMLRFVPAGLRRRAVPHFPFAELDLLSLEPRASIILIHPTPPNLLSGARKKQLLPWRPYVDKRDGAAHADGSAHTRNTSSWPSFSTLYPYPLSPNKQTSPAPRRMRYPASLARNLQSRRRRELTGPGGRRPYNNTADFPGYHFAPLRPLSGRRCTQQPPALGRGQVTKSPVVGPASTPHPETITELLNLRSSFSVM</sequence>
<evidence type="ECO:0000313" key="3">
    <source>
        <dbReference type="Proteomes" id="UP001172155"/>
    </source>
</evidence>
<proteinExistence type="predicted"/>
<protein>
    <submittedName>
        <fullName evidence="2">Uncharacterized protein</fullName>
    </submittedName>
</protein>
<gene>
    <name evidence="2" type="ORF">B0T18DRAFT_96824</name>
</gene>
<evidence type="ECO:0000256" key="1">
    <source>
        <dbReference type="SAM" id="MobiDB-lite"/>
    </source>
</evidence>
<name>A0AA40F0X8_9PEZI</name>
<evidence type="ECO:0000313" key="2">
    <source>
        <dbReference type="EMBL" id="KAK0749046.1"/>
    </source>
</evidence>
<comment type="caution">
    <text evidence="2">The sequence shown here is derived from an EMBL/GenBank/DDBJ whole genome shotgun (WGS) entry which is preliminary data.</text>
</comment>
<organism evidence="2 3">
    <name type="scientific">Schizothecium vesticola</name>
    <dbReference type="NCBI Taxonomy" id="314040"/>
    <lineage>
        <taxon>Eukaryota</taxon>
        <taxon>Fungi</taxon>
        <taxon>Dikarya</taxon>
        <taxon>Ascomycota</taxon>
        <taxon>Pezizomycotina</taxon>
        <taxon>Sordariomycetes</taxon>
        <taxon>Sordariomycetidae</taxon>
        <taxon>Sordariales</taxon>
        <taxon>Schizotheciaceae</taxon>
        <taxon>Schizothecium</taxon>
    </lineage>
</organism>
<feature type="region of interest" description="Disordered" evidence="1">
    <location>
        <begin position="150"/>
        <end position="197"/>
    </location>
</feature>
<feature type="region of interest" description="Disordered" evidence="1">
    <location>
        <begin position="213"/>
        <end position="238"/>
    </location>
</feature>
<dbReference type="Proteomes" id="UP001172155">
    <property type="component" value="Unassembled WGS sequence"/>
</dbReference>